<dbReference type="NCBIfam" id="TIGR03453">
    <property type="entry name" value="partition_RepA"/>
    <property type="match status" value="1"/>
</dbReference>
<evidence type="ECO:0000313" key="2">
    <source>
        <dbReference type="EMBL" id="TDP81181.1"/>
    </source>
</evidence>
<dbReference type="InterPro" id="IPR050678">
    <property type="entry name" value="DNA_Partitioning_ATPase"/>
</dbReference>
<dbReference type="NCBIfam" id="NF010443">
    <property type="entry name" value="PRK13869.1"/>
    <property type="match status" value="1"/>
</dbReference>
<reference evidence="2 3" key="1">
    <citation type="submission" date="2019-03" db="EMBL/GenBank/DDBJ databases">
        <title>Genomic Encyclopedia of Type Strains, Phase IV (KMG-IV): sequencing the most valuable type-strain genomes for metagenomic binning, comparative biology and taxonomic classification.</title>
        <authorList>
            <person name="Goeker M."/>
        </authorList>
    </citation>
    <scope>NUCLEOTIDE SEQUENCE [LARGE SCALE GENOMIC DNA]</scope>
    <source>
        <strain evidence="2 3">DSM 102969</strain>
    </source>
</reference>
<dbReference type="Pfam" id="PF13614">
    <property type="entry name" value="AAA_31"/>
    <property type="match status" value="1"/>
</dbReference>
<dbReference type="PANTHER" id="PTHR13696">
    <property type="entry name" value="P-LOOP CONTAINING NUCLEOSIDE TRIPHOSPHATE HYDROLASE"/>
    <property type="match status" value="1"/>
</dbReference>
<dbReference type="OrthoDB" id="9777757at2"/>
<dbReference type="AlphaFoldDB" id="A0A4R6R5G9"/>
<dbReference type="InterPro" id="IPR025669">
    <property type="entry name" value="AAA_dom"/>
</dbReference>
<protein>
    <submittedName>
        <fullName evidence="2">Chromosome partitioning protein</fullName>
    </submittedName>
</protein>
<proteinExistence type="predicted"/>
<dbReference type="RefSeq" id="WP_126542003.1">
    <property type="nucleotide sequence ID" value="NZ_BSPM01000003.1"/>
</dbReference>
<sequence>MEDSTDETMARHARLLSGQLRSLSERIYPPDARKSLRTFSSPEAARLIGVSDSYLRQLSLEGQGPTPSVGPQGRRAYTLDQVNELRHLLAGRRGSEAQTYLPRRRPGERLQTIAVCNFKGGSGKTTSAVHLVHHLAMKGLRVLAVDLDPQASLTSMFGLHPEFDVEENRSLYGAIRYDDGRVPTRQVIQPTYFPGVSLIPGNLELAEFEHDTPKALARGGAAGAFFLRIAAAIREVEADFDVCVMDCPPQLGFLTLGALVAATGLLVTIHPQMLDVASMAQFLLMMADLLSVVREAGAPVRHDFLKYVVTRHEPSDGPQLQVVGLLRALFGDDVLKAVALKSAAIEDAGLTKQTVYEIARGASTSRDTYDRAVESMNAVNAEIFGLVEKAWGRS</sequence>
<feature type="domain" description="AAA" evidence="1">
    <location>
        <begin position="111"/>
        <end position="286"/>
    </location>
</feature>
<dbReference type="CDD" id="cd02042">
    <property type="entry name" value="ParAB_family"/>
    <property type="match status" value="1"/>
</dbReference>
<accession>A0A4R6R5G9</accession>
<comment type="caution">
    <text evidence="2">The sequence shown here is derived from an EMBL/GenBank/DDBJ whole genome shotgun (WGS) entry which is preliminary data.</text>
</comment>
<dbReference type="EMBL" id="SNXY01000013">
    <property type="protein sequence ID" value="TDP81181.1"/>
    <property type="molecule type" value="Genomic_DNA"/>
</dbReference>
<dbReference type="SUPFAM" id="SSF52540">
    <property type="entry name" value="P-loop containing nucleoside triphosphate hydrolases"/>
    <property type="match status" value="1"/>
</dbReference>
<gene>
    <name evidence="2" type="ORF">EDD54_4514</name>
</gene>
<organism evidence="2 3">
    <name type="scientific">Oharaeibacter diazotrophicus</name>
    <dbReference type="NCBI Taxonomy" id="1920512"/>
    <lineage>
        <taxon>Bacteria</taxon>
        <taxon>Pseudomonadati</taxon>
        <taxon>Pseudomonadota</taxon>
        <taxon>Alphaproteobacteria</taxon>
        <taxon>Hyphomicrobiales</taxon>
        <taxon>Pleomorphomonadaceae</taxon>
        <taxon>Oharaeibacter</taxon>
    </lineage>
</organism>
<keyword evidence="3" id="KW-1185">Reference proteome</keyword>
<dbReference type="Gene3D" id="3.40.50.300">
    <property type="entry name" value="P-loop containing nucleotide triphosphate hydrolases"/>
    <property type="match status" value="1"/>
</dbReference>
<name>A0A4R6R5G9_9HYPH</name>
<dbReference type="PANTHER" id="PTHR13696:SF52">
    <property type="entry name" value="PARA FAMILY PROTEIN CT_582"/>
    <property type="match status" value="1"/>
</dbReference>
<dbReference type="Proteomes" id="UP000294547">
    <property type="component" value="Unassembled WGS sequence"/>
</dbReference>
<dbReference type="InterPro" id="IPR017818">
    <property type="entry name" value="Plasmid_partition_RepA"/>
</dbReference>
<dbReference type="InterPro" id="IPR027417">
    <property type="entry name" value="P-loop_NTPase"/>
</dbReference>
<evidence type="ECO:0000313" key="3">
    <source>
        <dbReference type="Proteomes" id="UP000294547"/>
    </source>
</evidence>
<evidence type="ECO:0000259" key="1">
    <source>
        <dbReference type="Pfam" id="PF13614"/>
    </source>
</evidence>